<dbReference type="Gene3D" id="3.40.50.1820">
    <property type="entry name" value="alpha/beta hydrolase"/>
    <property type="match status" value="1"/>
</dbReference>
<feature type="domain" description="AB hydrolase-1" evidence="2">
    <location>
        <begin position="151"/>
        <end position="370"/>
    </location>
</feature>
<evidence type="ECO:0000259" key="2">
    <source>
        <dbReference type="Pfam" id="PF12697"/>
    </source>
</evidence>
<comment type="caution">
    <text evidence="3">The sequence shown here is derived from an EMBL/GenBank/DDBJ whole genome shotgun (WGS) entry which is preliminary data.</text>
</comment>
<comment type="similarity">
    <text evidence="1">Belongs to the AB hydrolase superfamily. FUS2 hydrolase family.</text>
</comment>
<dbReference type="GO" id="GO:0016787">
    <property type="term" value="F:hydrolase activity"/>
    <property type="evidence" value="ECO:0007669"/>
    <property type="project" value="UniProtKB-KW"/>
</dbReference>
<reference evidence="3 4" key="1">
    <citation type="submission" date="2018-10" db="EMBL/GenBank/DDBJ databases">
        <title>Draft genome of Mycobacterium hodleri strain B.</title>
        <authorList>
            <person name="Amande T.J."/>
            <person name="Mcgenity T.J."/>
        </authorList>
    </citation>
    <scope>NUCLEOTIDE SEQUENCE [LARGE SCALE GENOMIC DNA]</scope>
    <source>
        <strain evidence="3 4">B</strain>
    </source>
</reference>
<gene>
    <name evidence="3" type="ORF">D8S82_09900</name>
</gene>
<dbReference type="EMBL" id="VIFX01000010">
    <property type="protein sequence ID" value="TQR86778.1"/>
    <property type="molecule type" value="Genomic_DNA"/>
</dbReference>
<dbReference type="Pfam" id="PF12697">
    <property type="entry name" value="Abhydrolase_6"/>
    <property type="match status" value="1"/>
</dbReference>
<accession>A0A544W3H2</accession>
<dbReference type="InterPro" id="IPR050261">
    <property type="entry name" value="FrsA_esterase"/>
</dbReference>
<evidence type="ECO:0000256" key="1">
    <source>
        <dbReference type="ARBA" id="ARBA00038115"/>
    </source>
</evidence>
<evidence type="ECO:0000313" key="3">
    <source>
        <dbReference type="EMBL" id="TQR86778.1"/>
    </source>
</evidence>
<proteinExistence type="inferred from homology"/>
<keyword evidence="4" id="KW-1185">Reference proteome</keyword>
<dbReference type="PANTHER" id="PTHR22946">
    <property type="entry name" value="DIENELACTONE HYDROLASE DOMAIN-CONTAINING PROTEIN-RELATED"/>
    <property type="match status" value="1"/>
</dbReference>
<dbReference type="Gene3D" id="1.20.1440.110">
    <property type="entry name" value="acylaminoacyl peptidase"/>
    <property type="match status" value="1"/>
</dbReference>
<dbReference type="Proteomes" id="UP000315759">
    <property type="component" value="Unassembled WGS sequence"/>
</dbReference>
<dbReference type="PANTHER" id="PTHR22946:SF12">
    <property type="entry name" value="CONIDIAL PIGMENT BIOSYNTHESIS PROTEIN AYG1 (AFU_ORTHOLOGUE AFUA_2G17550)"/>
    <property type="match status" value="1"/>
</dbReference>
<dbReference type="AlphaFoldDB" id="A0A544W3H2"/>
<name>A0A544W3H2_9MYCO</name>
<evidence type="ECO:0000313" key="4">
    <source>
        <dbReference type="Proteomes" id="UP000315759"/>
    </source>
</evidence>
<dbReference type="InterPro" id="IPR029058">
    <property type="entry name" value="AB_hydrolase_fold"/>
</dbReference>
<dbReference type="InterPro" id="IPR000073">
    <property type="entry name" value="AB_hydrolase_1"/>
</dbReference>
<dbReference type="RefSeq" id="WP_142551930.1">
    <property type="nucleotide sequence ID" value="NZ_VIFX01000010.1"/>
</dbReference>
<dbReference type="SUPFAM" id="SSF53474">
    <property type="entry name" value="alpha/beta-Hydrolases"/>
    <property type="match status" value="1"/>
</dbReference>
<organism evidence="3 4">
    <name type="scientific">Mycolicibacterium hodleri</name>
    <dbReference type="NCBI Taxonomy" id="49897"/>
    <lineage>
        <taxon>Bacteria</taxon>
        <taxon>Bacillati</taxon>
        <taxon>Actinomycetota</taxon>
        <taxon>Actinomycetes</taxon>
        <taxon>Mycobacteriales</taxon>
        <taxon>Mycobacteriaceae</taxon>
        <taxon>Mycolicibacterium</taxon>
    </lineage>
</organism>
<keyword evidence="3" id="KW-0378">Hydrolase</keyword>
<sequence length="394" mass="43306">MHVVFETDESFSFETLRALGYAVYGGADVGEILTAAQRITPGDGESWYREWRALADRVADTADACAAAGHPVSANSAYLRASNYYRTAEFFLRDDPTHDPRVADTSARAIETFRSAPDVQTQWARVRIPYEGVDLDGYYLHVSGHEPGPTLLAHGGFDSTVEEMFFAVGEAARRYGWNCLIFEGPGQGSALRHHGLTFRYDWEAVVSPVVDFALTLPGVDPDRLALLGMSMGGYLAPRAAAFEHRLAACIAFDGVMSMADAMPKTAAPESDPVQREAEMDTMIAHRAQAPTSLRWVLSNALWVFGVTTGRELLAEAAKYDLAEVVGRISCPTLVCEAENDQFFQGQPARLYEALDCPKTFLAFTSAEGAGEHCHEGALTLFHQRMFDWLDDTVR</sequence>
<protein>
    <submittedName>
        <fullName evidence="3">Alpha/beta fold hydrolase</fullName>
    </submittedName>
</protein>